<dbReference type="InterPro" id="IPR002718">
    <property type="entry name" value="OMP_Helicobacter"/>
</dbReference>
<proteinExistence type="predicted"/>
<accession>I0ET90</accession>
<evidence type="ECO:0008006" key="4">
    <source>
        <dbReference type="Google" id="ProtNLM"/>
    </source>
</evidence>
<feature type="region of interest" description="Disordered" evidence="1">
    <location>
        <begin position="247"/>
        <end position="267"/>
    </location>
</feature>
<dbReference type="eggNOG" id="COG3170">
    <property type="taxonomic scope" value="Bacteria"/>
</dbReference>
<organism evidence="2 3">
    <name type="scientific">Helicobacter cetorum (strain ATCC BAA-540 / CCUG 52418 / MIT 99-5656)</name>
    <dbReference type="NCBI Taxonomy" id="1163745"/>
    <lineage>
        <taxon>Bacteria</taxon>
        <taxon>Pseudomonadati</taxon>
        <taxon>Campylobacterota</taxon>
        <taxon>Epsilonproteobacteria</taxon>
        <taxon>Campylobacterales</taxon>
        <taxon>Helicobacteraceae</taxon>
        <taxon>Helicobacter</taxon>
    </lineage>
</organism>
<dbReference type="STRING" id="1163745.HCD_05785"/>
<dbReference type="RefSeq" id="WP_014659647.1">
    <property type="nucleotide sequence ID" value="NC_017735.1"/>
</dbReference>
<name>I0ET90_HELCM</name>
<protein>
    <recommendedName>
        <fullName evidence="4">Outer membrane protein HopI</fullName>
    </recommendedName>
</protein>
<dbReference type="Proteomes" id="UP000005013">
    <property type="component" value="Chromosome"/>
</dbReference>
<dbReference type="EMBL" id="CP003481">
    <property type="protein sequence ID" value="AFI06159.1"/>
    <property type="molecule type" value="Genomic_DNA"/>
</dbReference>
<dbReference type="Pfam" id="PF01856">
    <property type="entry name" value="HP_OMP"/>
    <property type="match status" value="1"/>
</dbReference>
<dbReference type="HOGENOM" id="CLU_408130_0_0_7"/>
<evidence type="ECO:0000313" key="2">
    <source>
        <dbReference type="EMBL" id="AFI06159.1"/>
    </source>
</evidence>
<reference evidence="2 3" key="1">
    <citation type="journal article" date="2013" name="PLoS ONE">
        <title>Sequence Divergence and Conservation in Genomes ofHelicobacter cetorum Strains from a Dolphin and a Whale.</title>
        <authorList>
            <person name="Kersulyte D."/>
            <person name="Rossi M."/>
            <person name="Berg D.E."/>
        </authorList>
    </citation>
    <scope>NUCLEOTIDE SEQUENCE [LARGE SCALE GENOMIC DNA]</scope>
    <source>
        <strain evidence="2 3">MIT 99-5656</strain>
    </source>
</reference>
<feature type="region of interest" description="Disordered" evidence="1">
    <location>
        <begin position="108"/>
        <end position="143"/>
    </location>
</feature>
<evidence type="ECO:0000256" key="1">
    <source>
        <dbReference type="SAM" id="MobiDB-lite"/>
    </source>
</evidence>
<sequence length="722" mass="78942">MKNFIFKKLIGCSLALSSLMAEDDGFFIGASYQTSLAIQRVDNPGLNVSHEASNYIRQNAVAMKSAAVPLAYYLDAMGQQTRVLMQMLCPDPSKRCLLYAGGYVKQEQEQGKKTEGAQNQGKKGEGAQNNSTGNNPPRGNVNATYDMQSLVNNLDKLTSLIGETLTLNPKDHANAKTLKVKLGNQNITIALPEGIASVMDALNNDITTALTTLWYNQSLTNKSFNAVEAPKFSPQVLQHLLKDGLANSNGSGSGGSGGSQTCNNQSPCATEQANSIASNAQNIFQALMQSIILGGIPNEKQFGFTYNTPPNGASGYQSFSGPGYYTKNSADNDGQQNQTPIGIKDLPAGAVVGTGTGQYTYHPSSAVYYVASNIIKDGITASMLLSGMQSFANKAAQMTGTSSYEQMKETIDFGENLMHATNGYGQFITNWVAPYLNLKNKDFNLPSYGGQFVKPTQSGSSSTQTTPTPQQIQQEQQKVMQALQQAVADPTNQKVQEILKSPYSPTARALMSYGLYRSQGVISGVVDEMKAKVNKAYQVGFARNFLVHNSNSNNMNGFGVKMGYKQFFGKKRMFGLRYYGFYDFGYVQFGANTTQVKANLSSYGGGIDLLYNVFTRKRGTEAMDIGFFLGTQYAAQTWKTNFINQVDGYHTKPMNTSFQFLIDMGIRTNFSKIAKQRKSRFSQGVEFGLKVPILYHTYYKSEGVSAKYKRAFSFYVGYNIGF</sequence>
<gene>
    <name evidence="2" type="ordered locus">HCD_05785</name>
</gene>
<evidence type="ECO:0000313" key="3">
    <source>
        <dbReference type="Proteomes" id="UP000005013"/>
    </source>
</evidence>
<dbReference type="AlphaFoldDB" id="I0ET90"/>
<dbReference type="PRINTS" id="PR01776">
    <property type="entry name" value="HPOMPFAMILY"/>
</dbReference>
<feature type="compositionally biased region" description="Polar residues" evidence="1">
    <location>
        <begin position="116"/>
        <end position="143"/>
    </location>
</feature>
<keyword evidence="3" id="KW-1185">Reference proteome</keyword>
<dbReference type="OrthoDB" id="5328155at2"/>
<dbReference type="KEGG" id="hcm:HCD_05785"/>
<dbReference type="PATRIC" id="fig|1163745.3.peg.1225"/>